<keyword evidence="3" id="KW-0540">Nuclease</keyword>
<dbReference type="EMBL" id="JAIWYP010000002">
    <property type="protein sequence ID" value="KAH3874796.1"/>
    <property type="molecule type" value="Genomic_DNA"/>
</dbReference>
<comment type="caution">
    <text evidence="8">The sequence shown here is derived from an EMBL/GenBank/DDBJ whole genome shotgun (WGS) entry which is preliminary data.</text>
</comment>
<dbReference type="InterPro" id="IPR013520">
    <property type="entry name" value="Ribonucl_H"/>
</dbReference>
<keyword evidence="6" id="KW-0539">Nucleus</keyword>
<keyword evidence="5" id="KW-0269">Exonuclease</keyword>
<evidence type="ECO:0000259" key="7">
    <source>
        <dbReference type="SMART" id="SM00479"/>
    </source>
</evidence>
<comment type="similarity">
    <text evidence="2">Belongs to the REXO1/REXO3 family.</text>
</comment>
<keyword evidence="9" id="KW-1185">Reference proteome</keyword>
<evidence type="ECO:0000313" key="9">
    <source>
        <dbReference type="Proteomes" id="UP000828390"/>
    </source>
</evidence>
<evidence type="ECO:0000256" key="6">
    <source>
        <dbReference type="ARBA" id="ARBA00023242"/>
    </source>
</evidence>
<dbReference type="AlphaFoldDB" id="A0A9D4MGD7"/>
<dbReference type="InterPro" id="IPR036397">
    <property type="entry name" value="RNaseH_sf"/>
</dbReference>
<dbReference type="InterPro" id="IPR047021">
    <property type="entry name" value="REXO1/3/4-like"/>
</dbReference>
<evidence type="ECO:0000256" key="3">
    <source>
        <dbReference type="ARBA" id="ARBA00022722"/>
    </source>
</evidence>
<dbReference type="Pfam" id="PF00929">
    <property type="entry name" value="RNase_T"/>
    <property type="match status" value="1"/>
</dbReference>
<protein>
    <recommendedName>
        <fullName evidence="7">Exonuclease domain-containing protein</fullName>
    </recommendedName>
</protein>
<reference evidence="8" key="2">
    <citation type="submission" date="2020-11" db="EMBL/GenBank/DDBJ databases">
        <authorList>
            <person name="McCartney M.A."/>
            <person name="Auch B."/>
            <person name="Kono T."/>
            <person name="Mallez S."/>
            <person name="Becker A."/>
            <person name="Gohl D.M."/>
            <person name="Silverstein K.A.T."/>
            <person name="Koren S."/>
            <person name="Bechman K.B."/>
            <person name="Herman A."/>
            <person name="Abrahante J.E."/>
            <person name="Garbe J."/>
        </authorList>
    </citation>
    <scope>NUCLEOTIDE SEQUENCE</scope>
    <source>
        <strain evidence="8">Duluth1</strain>
        <tissue evidence="8">Whole animal</tissue>
    </source>
</reference>
<proteinExistence type="inferred from homology"/>
<dbReference type="Gene3D" id="3.30.420.10">
    <property type="entry name" value="Ribonuclease H-like superfamily/Ribonuclease H"/>
    <property type="match status" value="1"/>
</dbReference>
<dbReference type="GO" id="GO:0005634">
    <property type="term" value="C:nucleus"/>
    <property type="evidence" value="ECO:0007669"/>
    <property type="project" value="UniProtKB-SubCell"/>
</dbReference>
<name>A0A9D4MGD7_DREPO</name>
<evidence type="ECO:0000313" key="8">
    <source>
        <dbReference type="EMBL" id="KAH3874796.1"/>
    </source>
</evidence>
<dbReference type="InterPro" id="IPR034922">
    <property type="entry name" value="REX1-like_exo"/>
</dbReference>
<dbReference type="GO" id="GO:0003676">
    <property type="term" value="F:nucleic acid binding"/>
    <property type="evidence" value="ECO:0007669"/>
    <property type="project" value="InterPro"/>
</dbReference>
<gene>
    <name evidence="8" type="ORF">DPMN_038049</name>
</gene>
<dbReference type="GO" id="GO:0010629">
    <property type="term" value="P:negative regulation of gene expression"/>
    <property type="evidence" value="ECO:0007669"/>
    <property type="project" value="UniProtKB-ARBA"/>
</dbReference>
<accession>A0A9D4MGD7</accession>
<feature type="domain" description="Exonuclease" evidence="7">
    <location>
        <begin position="130"/>
        <end position="283"/>
    </location>
</feature>
<dbReference type="PANTHER" id="PTHR12801">
    <property type="entry name" value="RNA EXONUCLEASE REXO1 / RECO3 FAMILY MEMBER-RELATED"/>
    <property type="match status" value="1"/>
</dbReference>
<comment type="subcellular location">
    <subcellularLocation>
        <location evidence="1">Nucleus</location>
    </subcellularLocation>
</comment>
<sequence>MTDIYTKCLRKLTSEYQLRSLDYPRPDPSGKPGRASLYGDHYGFTPGTCKRCSRTFDITFEKRSQCDFHKEPSRKIRGVQHPHACCNGKYGSKGCYNAPSHVYKGNMYLDTEGFLTTKPLASPPADGNYGVYAMDTESIHTKKGLEICKVTVVDSKCNVVYDEYCLPTTDIIDYNTIWSGIREEHLKAVTKTTEEMRNDLLTLFNEDTILVGHGLGSDLMLLKIFHSKVIDTLILYPHHRGPPLRRSLKDIAQTELRMTIQNGVGHDSKEDAEVTMRLLLRKL</sequence>
<organism evidence="8 9">
    <name type="scientific">Dreissena polymorpha</name>
    <name type="common">Zebra mussel</name>
    <name type="synonym">Mytilus polymorpha</name>
    <dbReference type="NCBI Taxonomy" id="45954"/>
    <lineage>
        <taxon>Eukaryota</taxon>
        <taxon>Metazoa</taxon>
        <taxon>Spiralia</taxon>
        <taxon>Lophotrochozoa</taxon>
        <taxon>Mollusca</taxon>
        <taxon>Bivalvia</taxon>
        <taxon>Autobranchia</taxon>
        <taxon>Heteroconchia</taxon>
        <taxon>Euheterodonta</taxon>
        <taxon>Imparidentia</taxon>
        <taxon>Neoheterodontei</taxon>
        <taxon>Myida</taxon>
        <taxon>Dreissenoidea</taxon>
        <taxon>Dreissenidae</taxon>
        <taxon>Dreissena</taxon>
    </lineage>
</organism>
<dbReference type="Proteomes" id="UP000828390">
    <property type="component" value="Unassembled WGS sequence"/>
</dbReference>
<evidence type="ECO:0000256" key="5">
    <source>
        <dbReference type="ARBA" id="ARBA00022839"/>
    </source>
</evidence>
<dbReference type="InterPro" id="IPR012337">
    <property type="entry name" value="RNaseH-like_sf"/>
</dbReference>
<dbReference type="SMART" id="SM00479">
    <property type="entry name" value="EXOIII"/>
    <property type="match status" value="1"/>
</dbReference>
<evidence type="ECO:0000256" key="2">
    <source>
        <dbReference type="ARBA" id="ARBA00006357"/>
    </source>
</evidence>
<dbReference type="OrthoDB" id="206335at2759"/>
<dbReference type="PANTHER" id="PTHR12801:SF115">
    <property type="entry name" value="FI18136P1-RELATED"/>
    <property type="match status" value="1"/>
</dbReference>
<keyword evidence="4" id="KW-0378">Hydrolase</keyword>
<dbReference type="FunFam" id="3.30.420.10:FF:000031">
    <property type="entry name" value="RNA exonuclease 1"/>
    <property type="match status" value="1"/>
</dbReference>
<dbReference type="CDD" id="cd06145">
    <property type="entry name" value="REX1_like"/>
    <property type="match status" value="1"/>
</dbReference>
<dbReference type="GO" id="GO:0004527">
    <property type="term" value="F:exonuclease activity"/>
    <property type="evidence" value="ECO:0007669"/>
    <property type="project" value="UniProtKB-KW"/>
</dbReference>
<dbReference type="SUPFAM" id="SSF53098">
    <property type="entry name" value="Ribonuclease H-like"/>
    <property type="match status" value="1"/>
</dbReference>
<reference evidence="8" key="1">
    <citation type="journal article" date="2019" name="bioRxiv">
        <title>The Genome of the Zebra Mussel, Dreissena polymorpha: A Resource for Invasive Species Research.</title>
        <authorList>
            <person name="McCartney M.A."/>
            <person name="Auch B."/>
            <person name="Kono T."/>
            <person name="Mallez S."/>
            <person name="Zhang Y."/>
            <person name="Obille A."/>
            <person name="Becker A."/>
            <person name="Abrahante J.E."/>
            <person name="Garbe J."/>
            <person name="Badalamenti J.P."/>
            <person name="Herman A."/>
            <person name="Mangelson H."/>
            <person name="Liachko I."/>
            <person name="Sullivan S."/>
            <person name="Sone E.D."/>
            <person name="Koren S."/>
            <person name="Silverstein K.A.T."/>
            <person name="Beckman K.B."/>
            <person name="Gohl D.M."/>
        </authorList>
    </citation>
    <scope>NUCLEOTIDE SEQUENCE</scope>
    <source>
        <strain evidence="8">Duluth1</strain>
        <tissue evidence="8">Whole animal</tissue>
    </source>
</reference>
<evidence type="ECO:0000256" key="1">
    <source>
        <dbReference type="ARBA" id="ARBA00004123"/>
    </source>
</evidence>
<evidence type="ECO:0000256" key="4">
    <source>
        <dbReference type="ARBA" id="ARBA00022801"/>
    </source>
</evidence>